<feature type="domain" description="CAF17 C-terminal" evidence="7">
    <location>
        <begin position="283"/>
        <end position="397"/>
    </location>
</feature>
<dbReference type="Pfam" id="PF25455">
    <property type="entry name" value="Beta-barrel_CAF17_C"/>
    <property type="match status" value="1"/>
</dbReference>
<evidence type="ECO:0000256" key="1">
    <source>
        <dbReference type="ARBA" id="ARBA00004305"/>
    </source>
</evidence>
<dbReference type="InterPro" id="IPR045179">
    <property type="entry name" value="YgfZ/GcvT"/>
</dbReference>
<dbReference type="InterPro" id="IPR027266">
    <property type="entry name" value="TrmE/GcvT-like"/>
</dbReference>
<evidence type="ECO:0000256" key="6">
    <source>
        <dbReference type="SAM" id="MobiDB-lite"/>
    </source>
</evidence>
<feature type="region of interest" description="Disordered" evidence="6">
    <location>
        <begin position="403"/>
        <end position="446"/>
    </location>
</feature>
<comment type="caution">
    <text evidence="8">The sequence shown here is derived from an EMBL/GenBank/DDBJ whole genome shotgun (WGS) entry which is preliminary data.</text>
</comment>
<evidence type="ECO:0000313" key="8">
    <source>
        <dbReference type="EMBL" id="OQD86795.1"/>
    </source>
</evidence>
<keyword evidence="3" id="KW-0496">Mitochondrion</keyword>
<dbReference type="InterPro" id="IPR057460">
    <property type="entry name" value="CAF17_C"/>
</dbReference>
<reference evidence="9" key="1">
    <citation type="journal article" date="2017" name="Nat. Microbiol.">
        <title>Global analysis of biosynthetic gene clusters reveals vast potential of secondary metabolite production in Penicillium species.</title>
        <authorList>
            <person name="Nielsen J.C."/>
            <person name="Grijseels S."/>
            <person name="Prigent S."/>
            <person name="Ji B."/>
            <person name="Dainat J."/>
            <person name="Nielsen K.F."/>
            <person name="Frisvad J.C."/>
            <person name="Workman M."/>
            <person name="Nielsen J."/>
        </authorList>
    </citation>
    <scope>NUCLEOTIDE SEQUENCE [LARGE SCALE GENOMIC DNA]</scope>
    <source>
        <strain evidence="9">IBT 31811</strain>
    </source>
</reference>
<dbReference type="SUPFAM" id="SSF103025">
    <property type="entry name" value="Folate-binding domain"/>
    <property type="match status" value="1"/>
</dbReference>
<accession>A0A1V6QC61</accession>
<evidence type="ECO:0000256" key="2">
    <source>
        <dbReference type="ARBA" id="ARBA00022946"/>
    </source>
</evidence>
<organism evidence="8 9">
    <name type="scientific">Penicillium antarcticum</name>
    <dbReference type="NCBI Taxonomy" id="416450"/>
    <lineage>
        <taxon>Eukaryota</taxon>
        <taxon>Fungi</taxon>
        <taxon>Dikarya</taxon>
        <taxon>Ascomycota</taxon>
        <taxon>Pezizomycotina</taxon>
        <taxon>Eurotiomycetes</taxon>
        <taxon>Eurotiomycetidae</taxon>
        <taxon>Eurotiales</taxon>
        <taxon>Aspergillaceae</taxon>
        <taxon>Penicillium</taxon>
    </lineage>
</organism>
<protein>
    <recommendedName>
        <fullName evidence="5">Iron-sulfur cluster assembly factor IBA57 homolog, mitochondrial</fullName>
    </recommendedName>
</protein>
<dbReference type="Gene3D" id="3.30.1360.120">
    <property type="entry name" value="Probable tRNA modification gtpase trme, domain 1"/>
    <property type="match status" value="1"/>
</dbReference>
<evidence type="ECO:0000256" key="4">
    <source>
        <dbReference type="ARBA" id="ARBA00093447"/>
    </source>
</evidence>
<feature type="compositionally biased region" description="Acidic residues" evidence="6">
    <location>
        <begin position="426"/>
        <end position="439"/>
    </location>
</feature>
<comment type="similarity">
    <text evidence="4">Belongs to the GcvT family. CAF17/IBA57 subfamily.</text>
</comment>
<dbReference type="InterPro" id="IPR017703">
    <property type="entry name" value="YgfZ/GCV_T_CS"/>
</dbReference>
<evidence type="ECO:0000313" key="9">
    <source>
        <dbReference type="Proteomes" id="UP000191672"/>
    </source>
</evidence>
<dbReference type="AlphaFoldDB" id="A0A1V6QC61"/>
<feature type="region of interest" description="Disordered" evidence="6">
    <location>
        <begin position="19"/>
        <end position="39"/>
    </location>
</feature>
<keyword evidence="9" id="KW-1185">Reference proteome</keyword>
<keyword evidence="2" id="KW-0809">Transit peptide</keyword>
<dbReference type="Proteomes" id="UP000191672">
    <property type="component" value="Unassembled WGS sequence"/>
</dbReference>
<gene>
    <name evidence="8" type="ORF">PENANT_c007G08952</name>
</gene>
<dbReference type="PANTHER" id="PTHR22602:SF0">
    <property type="entry name" value="TRANSFERASE CAF17, MITOCHONDRIAL-RELATED"/>
    <property type="match status" value="1"/>
</dbReference>
<evidence type="ECO:0000259" key="7">
    <source>
        <dbReference type="Pfam" id="PF25455"/>
    </source>
</evidence>
<dbReference type="NCBIfam" id="TIGR03317">
    <property type="entry name" value="ygfZ_signature"/>
    <property type="match status" value="1"/>
</dbReference>
<proteinExistence type="inferred from homology"/>
<dbReference type="PANTHER" id="PTHR22602">
    <property type="entry name" value="TRANSFERASE CAF17, MITOCHONDRIAL-RELATED"/>
    <property type="match status" value="1"/>
</dbReference>
<evidence type="ECO:0000256" key="3">
    <source>
        <dbReference type="ARBA" id="ARBA00023128"/>
    </source>
</evidence>
<name>A0A1V6QC61_9EURO</name>
<evidence type="ECO:0000256" key="5">
    <source>
        <dbReference type="ARBA" id="ARBA00093637"/>
    </source>
</evidence>
<dbReference type="STRING" id="416450.A0A1V6QC61"/>
<comment type="subcellular location">
    <subcellularLocation>
        <location evidence="1">Mitochondrion matrix</location>
    </subcellularLocation>
</comment>
<dbReference type="EMBL" id="MDYN01000007">
    <property type="protein sequence ID" value="OQD86795.1"/>
    <property type="molecule type" value="Genomic_DNA"/>
</dbReference>
<dbReference type="GO" id="GO:0005759">
    <property type="term" value="C:mitochondrial matrix"/>
    <property type="evidence" value="ECO:0007669"/>
    <property type="project" value="UniProtKB-SubCell"/>
</dbReference>
<sequence>MMRPRPSACSRCLARTKQFSTTTNRSNQSQNASFPPQTGFSRLTNRGLISIIGTDSTTFLQGLMTQNMLVPNDPNKGIRRTGAYTAFLNSQGRVLNDAFIYPIPGAENNAAEQGWLVEVDRNQVPVLMKHLKKHKLRAKLKLRALEEGERTVWSTWKNHEEPRWAAYSLESESPSPFSPTSEIAACLDTRAPGFGSRIITPGSDGLRIHLPDEAQVAGSEVALDSYTIRRFLHGVSEGQTEIISGSALPLQCNMDMARGIDFRKGCYVGQELTIRTHHRGVTRKRLLPVQLYNMSQDVASLPEDLTYDPSVQLTLPTGESDIVKAGTTTRRNRSAGTFLNGIGNIGLALCRLEIMTDVALMGETPARPHEHQFKLTWASDVEQPNDIGVRAFVPPWLRDFISGAKEEKPAPRNPEVGGERARELVEQLEQEEYEAEAEAQAESHRR</sequence>
<dbReference type="GO" id="GO:0016226">
    <property type="term" value="P:iron-sulfur cluster assembly"/>
    <property type="evidence" value="ECO:0007669"/>
    <property type="project" value="TreeGrafter"/>
</dbReference>